<keyword evidence="1" id="KW-0472">Membrane</keyword>
<feature type="transmembrane region" description="Helical" evidence="1">
    <location>
        <begin position="25"/>
        <end position="45"/>
    </location>
</feature>
<feature type="transmembrane region" description="Helical" evidence="1">
    <location>
        <begin position="110"/>
        <end position="130"/>
    </location>
</feature>
<name>A0ABP7ATQ0_9ACTN</name>
<feature type="transmembrane region" description="Helical" evidence="1">
    <location>
        <begin position="51"/>
        <end position="72"/>
    </location>
</feature>
<protein>
    <submittedName>
        <fullName evidence="2">Uncharacterized protein</fullName>
    </submittedName>
</protein>
<reference evidence="3" key="1">
    <citation type="journal article" date="2019" name="Int. J. Syst. Evol. Microbiol.">
        <title>The Global Catalogue of Microorganisms (GCM) 10K type strain sequencing project: providing services to taxonomists for standard genome sequencing and annotation.</title>
        <authorList>
            <consortium name="The Broad Institute Genomics Platform"/>
            <consortium name="The Broad Institute Genome Sequencing Center for Infectious Disease"/>
            <person name="Wu L."/>
            <person name="Ma J."/>
        </authorList>
    </citation>
    <scope>NUCLEOTIDE SEQUENCE [LARGE SCALE GENOMIC DNA]</scope>
    <source>
        <strain evidence="3">JCM 16902</strain>
    </source>
</reference>
<dbReference type="Proteomes" id="UP001501074">
    <property type="component" value="Unassembled WGS sequence"/>
</dbReference>
<feature type="transmembrane region" description="Helical" evidence="1">
    <location>
        <begin position="165"/>
        <end position="184"/>
    </location>
</feature>
<evidence type="ECO:0000256" key="1">
    <source>
        <dbReference type="SAM" id="Phobius"/>
    </source>
</evidence>
<feature type="transmembrane region" description="Helical" evidence="1">
    <location>
        <begin position="79"/>
        <end position="104"/>
    </location>
</feature>
<comment type="caution">
    <text evidence="2">The sequence shown here is derived from an EMBL/GenBank/DDBJ whole genome shotgun (WGS) entry which is preliminary data.</text>
</comment>
<sequence length="218" mass="22391">MPAPPRAATLARVSRTTSHHVTDSLRAGLMVGVLSFVIGALTAWAQTVLPYSLYSLANSANAWVLVIVVLILGVRAGPALATLLGSASSVLLMLGFTAGLALYGKPYDPLLWTLSSAVAGLFIGLSAAWLRGDGVRPALATAALAGVTIGEALFGLTYVRETTSPVYWILSGIAGITFLAAMLARRIRGPLPTAVALAGAVAVIVVFIPVYGTVGTYA</sequence>
<evidence type="ECO:0000313" key="3">
    <source>
        <dbReference type="Proteomes" id="UP001501074"/>
    </source>
</evidence>
<gene>
    <name evidence="2" type="ORF">GCM10022223_68910</name>
</gene>
<keyword evidence="1" id="KW-1133">Transmembrane helix</keyword>
<keyword evidence="1" id="KW-0812">Transmembrane</keyword>
<organism evidence="2 3">
    <name type="scientific">Kineosporia mesophila</name>
    <dbReference type="NCBI Taxonomy" id="566012"/>
    <lineage>
        <taxon>Bacteria</taxon>
        <taxon>Bacillati</taxon>
        <taxon>Actinomycetota</taxon>
        <taxon>Actinomycetes</taxon>
        <taxon>Kineosporiales</taxon>
        <taxon>Kineosporiaceae</taxon>
        <taxon>Kineosporia</taxon>
    </lineage>
</organism>
<proteinExistence type="predicted"/>
<dbReference type="EMBL" id="BAAAZO010000013">
    <property type="protein sequence ID" value="GAA3639930.1"/>
    <property type="molecule type" value="Genomic_DNA"/>
</dbReference>
<accession>A0ABP7ATQ0</accession>
<dbReference type="InterPro" id="IPR045393">
    <property type="entry name" value="DUF6518"/>
</dbReference>
<feature type="transmembrane region" description="Helical" evidence="1">
    <location>
        <begin position="191"/>
        <end position="212"/>
    </location>
</feature>
<feature type="transmembrane region" description="Helical" evidence="1">
    <location>
        <begin position="137"/>
        <end position="159"/>
    </location>
</feature>
<evidence type="ECO:0000313" key="2">
    <source>
        <dbReference type="EMBL" id="GAA3639930.1"/>
    </source>
</evidence>
<keyword evidence="3" id="KW-1185">Reference proteome</keyword>
<dbReference type="Pfam" id="PF20128">
    <property type="entry name" value="DUF6518"/>
    <property type="match status" value="1"/>
</dbReference>